<dbReference type="Proteomes" id="UP000663671">
    <property type="component" value="Chromosome 3"/>
</dbReference>
<evidence type="ECO:0000313" key="3">
    <source>
        <dbReference type="Proteomes" id="UP000663671"/>
    </source>
</evidence>
<name>A0A8A1MIC0_AJECA</name>
<accession>A0A8A1MIC0</accession>
<sequence length="104" mass="11838">MSETPCMTDPFSKNTANISIQALEDQEVLVMHNMEWLKQSTPMNGDSARVRSTMQFTVSIKKPITRILITQTRKMFLNQQNWEGLHPSMKPGFQPGLGNIERDG</sequence>
<evidence type="ECO:0000256" key="1">
    <source>
        <dbReference type="SAM" id="MobiDB-lite"/>
    </source>
</evidence>
<protein>
    <submittedName>
        <fullName evidence="2">Uncharacterized protein</fullName>
    </submittedName>
</protein>
<feature type="region of interest" description="Disordered" evidence="1">
    <location>
        <begin position="83"/>
        <end position="104"/>
    </location>
</feature>
<dbReference type="EMBL" id="CP069115">
    <property type="protein sequence ID" value="QSS65649.1"/>
    <property type="molecule type" value="Genomic_DNA"/>
</dbReference>
<organism evidence="2 3">
    <name type="scientific">Ajellomyces capsulatus</name>
    <name type="common">Darling's disease fungus</name>
    <name type="synonym">Histoplasma capsulatum</name>
    <dbReference type="NCBI Taxonomy" id="5037"/>
    <lineage>
        <taxon>Eukaryota</taxon>
        <taxon>Fungi</taxon>
        <taxon>Dikarya</taxon>
        <taxon>Ascomycota</taxon>
        <taxon>Pezizomycotina</taxon>
        <taxon>Eurotiomycetes</taxon>
        <taxon>Eurotiomycetidae</taxon>
        <taxon>Onygenales</taxon>
        <taxon>Ajellomycetaceae</taxon>
        <taxon>Histoplasma</taxon>
    </lineage>
</organism>
<dbReference type="AlphaFoldDB" id="A0A8A1MIC0"/>
<gene>
    <name evidence="2" type="ORF">I7I51_06497</name>
</gene>
<proteinExistence type="predicted"/>
<evidence type="ECO:0000313" key="2">
    <source>
        <dbReference type="EMBL" id="QSS65649.1"/>
    </source>
</evidence>
<dbReference type="VEuPathDB" id="FungiDB:I7I51_06497"/>
<reference evidence="2" key="1">
    <citation type="submission" date="2021-01" db="EMBL/GenBank/DDBJ databases">
        <title>Chromosome-level genome assembly of a human fungal pathogen reveals clustering of transcriptionally co-regulated genes.</title>
        <authorList>
            <person name="Voorhies M."/>
            <person name="Cohen S."/>
            <person name="Shea T.P."/>
            <person name="Petrus S."/>
            <person name="Munoz J.F."/>
            <person name="Poplawski S."/>
            <person name="Goldman W.E."/>
            <person name="Michael T."/>
            <person name="Cuomo C.A."/>
            <person name="Sil A."/>
            <person name="Beyhan S."/>
        </authorList>
    </citation>
    <scope>NUCLEOTIDE SEQUENCE</scope>
    <source>
        <strain evidence="2">WU24</strain>
    </source>
</reference>